<dbReference type="Proteomes" id="UP000292402">
    <property type="component" value="Unassembled WGS sequence"/>
</dbReference>
<name>A0A4Q4M6U0_9PLEO</name>
<dbReference type="InterPro" id="IPR036864">
    <property type="entry name" value="Zn2-C6_fun-type_DNA-bd_sf"/>
</dbReference>
<dbReference type="SMART" id="SM00066">
    <property type="entry name" value="GAL4"/>
    <property type="match status" value="1"/>
</dbReference>
<dbReference type="EMBL" id="PDXA01000037">
    <property type="protein sequence ID" value="RYN45044.1"/>
    <property type="molecule type" value="Genomic_DNA"/>
</dbReference>
<accession>A0A4Q4M6U0</accession>
<dbReference type="InterPro" id="IPR053175">
    <property type="entry name" value="DHMBA_Reg_Transcription_Factor"/>
</dbReference>
<sequence>MVNRGVSQGCNTCKKRRVKCDEAKPMCNECIRVGRQCAGYGKPQVRVRFRDLTAQYLNIPPDQTVTARTHDYENQGLKRIRKGSYVQQSTRGQLYLLAIPESLLPKQLDIAVTFYLRYITDVGRSLQSTRGFLEFVRPVLASESHKSALSAAVDAAAIKLWALLRPSDITASLPIELHREALAKLQQAISTSKERRKDAVILATLVLQHLDSLTAVFGRHEPRSTHRKGALALLTQNGRDTKSSKYHPHLLGNLFHSRVSFCVRNNISMTATELEWLQTEVIPALPNSPSFQLDVIGLSVSRLQNTFYHLASQGNTVLAASEVLPVIIQDVDAQLLAWLDEVPNIWFPTRISDEIFISSSIPTYHGSCDIYPSVQVANICNVWRMYRLIVESIRTEITHALRVVSEGGFAASTKELLSDEGGRHRETQNLVEFICRSIPFYLGSSNRPLVYSDIDIPLSVFPNYHDLRPDDYAFIVYKNSDDYASKEDHCWHTALHGPLHALTILSSLTDLLSEQLYSNTAHSLLNKQKHWIGEQLHRCLYLTRLDSRIAGCFNAVSAGPTSAPMEFAQAMRQALKTVTIL</sequence>
<evidence type="ECO:0000313" key="3">
    <source>
        <dbReference type="EMBL" id="RYN45044.1"/>
    </source>
</evidence>
<proteinExistence type="predicted"/>
<dbReference type="PROSITE" id="PS50048">
    <property type="entry name" value="ZN2_CY6_FUNGAL_2"/>
    <property type="match status" value="1"/>
</dbReference>
<dbReference type="InterPro" id="IPR001138">
    <property type="entry name" value="Zn2Cys6_DnaBD"/>
</dbReference>
<feature type="domain" description="Zn(2)-C6 fungal-type" evidence="2">
    <location>
        <begin position="9"/>
        <end position="37"/>
    </location>
</feature>
<organism evidence="3 4">
    <name type="scientific">Alternaria tenuissima</name>
    <dbReference type="NCBI Taxonomy" id="119927"/>
    <lineage>
        <taxon>Eukaryota</taxon>
        <taxon>Fungi</taxon>
        <taxon>Dikarya</taxon>
        <taxon>Ascomycota</taxon>
        <taxon>Pezizomycotina</taxon>
        <taxon>Dothideomycetes</taxon>
        <taxon>Pleosporomycetidae</taxon>
        <taxon>Pleosporales</taxon>
        <taxon>Pleosporineae</taxon>
        <taxon>Pleosporaceae</taxon>
        <taxon>Alternaria</taxon>
        <taxon>Alternaria sect. Alternaria</taxon>
        <taxon>Alternaria alternata complex</taxon>
    </lineage>
</organism>
<protein>
    <recommendedName>
        <fullName evidence="2">Zn(2)-C6 fungal-type domain-containing protein</fullName>
    </recommendedName>
</protein>
<dbReference type="CDD" id="cd00067">
    <property type="entry name" value="GAL4"/>
    <property type="match status" value="1"/>
</dbReference>
<dbReference type="GO" id="GO:0008270">
    <property type="term" value="F:zinc ion binding"/>
    <property type="evidence" value="ECO:0007669"/>
    <property type="project" value="InterPro"/>
</dbReference>
<dbReference type="PANTHER" id="PTHR38791">
    <property type="entry name" value="ZN(II)2CYS6 TRANSCRIPTION FACTOR (EUROFUNG)-RELATED-RELATED"/>
    <property type="match status" value="1"/>
</dbReference>
<gene>
    <name evidence="3" type="ORF">AA0114_g9423</name>
</gene>
<evidence type="ECO:0000256" key="1">
    <source>
        <dbReference type="ARBA" id="ARBA00023242"/>
    </source>
</evidence>
<reference evidence="4" key="1">
    <citation type="journal article" date="2019" name="bioRxiv">
        <title>Genomics, evolutionary history and diagnostics of the Alternaria alternata species group including apple and Asian pear pathotypes.</title>
        <authorList>
            <person name="Armitage A.D."/>
            <person name="Cockerton H.M."/>
            <person name="Sreenivasaprasad S."/>
            <person name="Woodhall J.W."/>
            <person name="Lane C.R."/>
            <person name="Harrison R.J."/>
            <person name="Clarkson J.P."/>
        </authorList>
    </citation>
    <scope>NUCLEOTIDE SEQUENCE [LARGE SCALE GENOMIC DNA]</scope>
    <source>
        <strain evidence="4">FERA 1082</strain>
    </source>
</reference>
<dbReference type="SUPFAM" id="SSF57701">
    <property type="entry name" value="Zn2/Cys6 DNA-binding domain"/>
    <property type="match status" value="1"/>
</dbReference>
<evidence type="ECO:0000259" key="2">
    <source>
        <dbReference type="PROSITE" id="PS50048"/>
    </source>
</evidence>
<dbReference type="PROSITE" id="PS00463">
    <property type="entry name" value="ZN2_CY6_FUNGAL_1"/>
    <property type="match status" value="1"/>
</dbReference>
<dbReference type="Gene3D" id="4.10.240.10">
    <property type="entry name" value="Zn(2)-C6 fungal-type DNA-binding domain"/>
    <property type="match status" value="1"/>
</dbReference>
<keyword evidence="1" id="KW-0539">Nucleus</keyword>
<dbReference type="AlphaFoldDB" id="A0A4Q4M6U0"/>
<evidence type="ECO:0000313" key="4">
    <source>
        <dbReference type="Proteomes" id="UP000292402"/>
    </source>
</evidence>
<dbReference type="Pfam" id="PF00172">
    <property type="entry name" value="Zn_clus"/>
    <property type="match status" value="1"/>
</dbReference>
<dbReference type="GO" id="GO:0000981">
    <property type="term" value="F:DNA-binding transcription factor activity, RNA polymerase II-specific"/>
    <property type="evidence" value="ECO:0007669"/>
    <property type="project" value="InterPro"/>
</dbReference>
<comment type="caution">
    <text evidence="3">The sequence shown here is derived from an EMBL/GenBank/DDBJ whole genome shotgun (WGS) entry which is preliminary data.</text>
</comment>